<sequence length="82" mass="8782">MKLQMVHYVVLVSILAGGIASFVILRGDVAAQQRIGIVTAVAYVIWGIVHHAASGDLHRKVVIEYVLVGAVAILVLVNVLRP</sequence>
<keyword evidence="1" id="KW-0812">Transmembrane</keyword>
<evidence type="ECO:0000313" key="2">
    <source>
        <dbReference type="EMBL" id="KKR87200.1"/>
    </source>
</evidence>
<comment type="caution">
    <text evidence="2">The sequence shown here is derived from an EMBL/GenBank/DDBJ whole genome shotgun (WGS) entry which is preliminary data.</text>
</comment>
<proteinExistence type="predicted"/>
<feature type="transmembrane region" description="Helical" evidence="1">
    <location>
        <begin position="61"/>
        <end position="80"/>
    </location>
</feature>
<reference evidence="2 3" key="1">
    <citation type="journal article" date="2015" name="Nature">
        <title>rRNA introns, odd ribosomes, and small enigmatic genomes across a large radiation of phyla.</title>
        <authorList>
            <person name="Brown C.T."/>
            <person name="Hug L.A."/>
            <person name="Thomas B.C."/>
            <person name="Sharon I."/>
            <person name="Castelle C.J."/>
            <person name="Singh A."/>
            <person name="Wilkins M.J."/>
            <person name="Williams K.H."/>
            <person name="Banfield J.F."/>
        </authorList>
    </citation>
    <scope>NUCLEOTIDE SEQUENCE [LARGE SCALE GENOMIC DNA]</scope>
</reference>
<keyword evidence="1" id="KW-0472">Membrane</keyword>
<evidence type="ECO:0000256" key="1">
    <source>
        <dbReference type="SAM" id="Phobius"/>
    </source>
</evidence>
<protein>
    <submittedName>
        <fullName evidence="2">Uncharacterized protein</fullName>
    </submittedName>
</protein>
<evidence type="ECO:0000313" key="3">
    <source>
        <dbReference type="Proteomes" id="UP000034854"/>
    </source>
</evidence>
<name>A0A0G0WRW5_9BACT</name>
<dbReference type="EMBL" id="LCAG01000006">
    <property type="protein sequence ID" value="KKR87200.1"/>
    <property type="molecule type" value="Genomic_DNA"/>
</dbReference>
<gene>
    <name evidence="2" type="ORF">UU34_C0006G0019</name>
</gene>
<keyword evidence="1" id="KW-1133">Transmembrane helix</keyword>
<organism evidence="2 3">
    <name type="scientific">Candidatus Curtissbacteria bacterium GW2011_GWA1_41_11</name>
    <dbReference type="NCBI Taxonomy" id="1618409"/>
    <lineage>
        <taxon>Bacteria</taxon>
        <taxon>Candidatus Curtissiibacteriota</taxon>
    </lineage>
</organism>
<dbReference type="AlphaFoldDB" id="A0A0G0WRW5"/>
<accession>A0A0G0WRW5</accession>
<feature type="transmembrane region" description="Helical" evidence="1">
    <location>
        <begin position="37"/>
        <end position="55"/>
    </location>
</feature>
<feature type="transmembrane region" description="Helical" evidence="1">
    <location>
        <begin position="6"/>
        <end position="25"/>
    </location>
</feature>
<dbReference type="Proteomes" id="UP000034854">
    <property type="component" value="Unassembled WGS sequence"/>
</dbReference>